<keyword evidence="2 6" id="KW-0349">Heme</keyword>
<dbReference type="Pfam" id="PF13458">
    <property type="entry name" value="Peripla_BP_6"/>
    <property type="match status" value="1"/>
</dbReference>
<dbReference type="SUPFAM" id="SSF53822">
    <property type="entry name" value="Periplasmic binding protein-like I"/>
    <property type="match status" value="1"/>
</dbReference>
<evidence type="ECO:0000256" key="1">
    <source>
        <dbReference type="ARBA" id="ARBA00010062"/>
    </source>
</evidence>
<dbReference type="InterPro" id="IPR028081">
    <property type="entry name" value="Leu-bd"/>
</dbReference>
<dbReference type="GO" id="GO:0020037">
    <property type="term" value="F:heme binding"/>
    <property type="evidence" value="ECO:0007669"/>
    <property type="project" value="InterPro"/>
</dbReference>
<dbReference type="InterPro" id="IPR028082">
    <property type="entry name" value="Peripla_BP_I"/>
</dbReference>
<keyword evidence="3 6" id="KW-0479">Metal-binding</keyword>
<comment type="similarity">
    <text evidence="1">Belongs to the leucine-binding protein family.</text>
</comment>
<dbReference type="AlphaFoldDB" id="A0A1H8ZBA4"/>
<protein>
    <submittedName>
        <fullName evidence="9">ABC-type branched-chain amino acid transport system, substrate-binding protein</fullName>
    </submittedName>
</protein>
<evidence type="ECO:0000313" key="10">
    <source>
        <dbReference type="Proteomes" id="UP000199267"/>
    </source>
</evidence>
<dbReference type="GO" id="GO:0009055">
    <property type="term" value="F:electron transfer activity"/>
    <property type="evidence" value="ECO:0007669"/>
    <property type="project" value="InterPro"/>
</dbReference>
<dbReference type="InterPro" id="IPR009056">
    <property type="entry name" value="Cyt_c-like_dom"/>
</dbReference>
<dbReference type="Gene3D" id="3.40.50.2300">
    <property type="match status" value="2"/>
</dbReference>
<keyword evidence="5 6" id="KW-0408">Iron</keyword>
<evidence type="ECO:0000256" key="2">
    <source>
        <dbReference type="ARBA" id="ARBA00022617"/>
    </source>
</evidence>
<gene>
    <name evidence="9" type="ORF">SAMN04244573_00187</name>
</gene>
<keyword evidence="4" id="KW-0732">Signal</keyword>
<evidence type="ECO:0000256" key="7">
    <source>
        <dbReference type="SAM" id="MobiDB-lite"/>
    </source>
</evidence>
<organism evidence="9 10">
    <name type="scientific">Azotobacter beijerinckii</name>
    <dbReference type="NCBI Taxonomy" id="170623"/>
    <lineage>
        <taxon>Bacteria</taxon>
        <taxon>Pseudomonadati</taxon>
        <taxon>Pseudomonadota</taxon>
        <taxon>Gammaproteobacteria</taxon>
        <taxon>Pseudomonadales</taxon>
        <taxon>Pseudomonadaceae</taxon>
        <taxon>Azotobacter</taxon>
    </lineage>
</organism>
<evidence type="ECO:0000313" key="9">
    <source>
        <dbReference type="EMBL" id="SEP61663.1"/>
    </source>
</evidence>
<evidence type="ECO:0000256" key="6">
    <source>
        <dbReference type="PROSITE-ProRule" id="PRU00433"/>
    </source>
</evidence>
<dbReference type="EMBL" id="FOFJ01000001">
    <property type="protein sequence ID" value="SEP61663.1"/>
    <property type="molecule type" value="Genomic_DNA"/>
</dbReference>
<feature type="region of interest" description="Disordered" evidence="7">
    <location>
        <begin position="1"/>
        <end position="30"/>
    </location>
</feature>
<dbReference type="Gene3D" id="1.10.760.10">
    <property type="entry name" value="Cytochrome c-like domain"/>
    <property type="match status" value="1"/>
</dbReference>
<dbReference type="GO" id="GO:0046872">
    <property type="term" value="F:metal ion binding"/>
    <property type="evidence" value="ECO:0007669"/>
    <property type="project" value="UniProtKB-KW"/>
</dbReference>
<feature type="region of interest" description="Disordered" evidence="7">
    <location>
        <begin position="517"/>
        <end position="545"/>
    </location>
</feature>
<dbReference type="PANTHER" id="PTHR47235:SF1">
    <property type="entry name" value="BLR6548 PROTEIN"/>
    <property type="match status" value="1"/>
</dbReference>
<name>A0A1H8ZBA4_9GAMM</name>
<dbReference type="PROSITE" id="PS51007">
    <property type="entry name" value="CYTC"/>
    <property type="match status" value="1"/>
</dbReference>
<dbReference type="Proteomes" id="UP000199267">
    <property type="component" value="Unassembled WGS sequence"/>
</dbReference>
<dbReference type="PANTHER" id="PTHR47235">
    <property type="entry name" value="BLR6548 PROTEIN"/>
    <property type="match status" value="1"/>
</dbReference>
<reference evidence="9 10" key="1">
    <citation type="submission" date="2016-10" db="EMBL/GenBank/DDBJ databases">
        <authorList>
            <person name="de Groot N.N."/>
        </authorList>
    </citation>
    <scope>NUCLEOTIDE SEQUENCE [LARGE SCALE GENOMIC DNA]</scope>
    <source>
        <strain evidence="9 10">DSM 378</strain>
    </source>
</reference>
<evidence type="ECO:0000256" key="5">
    <source>
        <dbReference type="ARBA" id="ARBA00023004"/>
    </source>
</evidence>
<sequence>MGARAAPDARHPVAAKSRTRRVHSPVPMPERGKHRLHRWRVWLLAALLGWAGLVGALELTAEEAAGRRLYREGVGAGETPVEARLGPAGTSLPASAVPCAGCHGRDGRGRPEGGIRPPEITWRHLTSARSAYDEASLARALGEGIDPAGERLDPAMPRFVMSWRDLANLGAYLKRLEEDRDPGLHEARLRLGTLLPSAGPLAAAGRTVGALLQAALDEFNRAGGVHGRQLELVIADPGPDRASAEAALAGLVEGGDVFALLAPLAPALAERYGELLAPGGMPLVGPLPGPGGEASRLVFAPLPGPGEQLSALAEFAAGESAPGETPALIVYPPEAARQAEALATRLRARGWQRLGLLGYGAPAPSGAKPLAADLQALFFLGSGEALVALGTALDGAGLAPRLYASAQQVAGAALRLPPAFSGRLFLAYPLLPADVTPAGAQALETLRRRAGLDEHQPALQIGAYSAALLLAEGLKRAGRDASRERLVSELENLHALQTGVTPPLGFGPGRRVGAAGRTSSAWTWRRGASSPPGAMSRRPRERPAILPGLGAAGRRRVGFSPKLGNRAF</sequence>
<evidence type="ECO:0000259" key="8">
    <source>
        <dbReference type="PROSITE" id="PS51007"/>
    </source>
</evidence>
<evidence type="ECO:0000256" key="4">
    <source>
        <dbReference type="ARBA" id="ARBA00022729"/>
    </source>
</evidence>
<dbReference type="InterPro" id="IPR036909">
    <property type="entry name" value="Cyt_c-like_dom_sf"/>
</dbReference>
<accession>A0A1H8ZBA4</accession>
<dbReference type="SUPFAM" id="SSF46626">
    <property type="entry name" value="Cytochrome c"/>
    <property type="match status" value="1"/>
</dbReference>
<evidence type="ECO:0000256" key="3">
    <source>
        <dbReference type="ARBA" id="ARBA00022723"/>
    </source>
</evidence>
<feature type="domain" description="Cytochrome c" evidence="8">
    <location>
        <begin position="61"/>
        <end position="177"/>
    </location>
</feature>
<proteinExistence type="inferred from homology"/>